<organism evidence="1 2">
    <name type="scientific">Arctium lappa</name>
    <name type="common">Greater burdock</name>
    <name type="synonym">Lappa major</name>
    <dbReference type="NCBI Taxonomy" id="4217"/>
    <lineage>
        <taxon>Eukaryota</taxon>
        <taxon>Viridiplantae</taxon>
        <taxon>Streptophyta</taxon>
        <taxon>Embryophyta</taxon>
        <taxon>Tracheophyta</taxon>
        <taxon>Spermatophyta</taxon>
        <taxon>Magnoliopsida</taxon>
        <taxon>eudicotyledons</taxon>
        <taxon>Gunneridae</taxon>
        <taxon>Pentapetalae</taxon>
        <taxon>asterids</taxon>
        <taxon>campanulids</taxon>
        <taxon>Asterales</taxon>
        <taxon>Asteraceae</taxon>
        <taxon>Carduoideae</taxon>
        <taxon>Cardueae</taxon>
        <taxon>Arctiinae</taxon>
        <taxon>Arctium</taxon>
    </lineage>
</organism>
<evidence type="ECO:0000313" key="1">
    <source>
        <dbReference type="EMBL" id="KAI3665733.1"/>
    </source>
</evidence>
<comment type="caution">
    <text evidence="1">The sequence shown here is derived from an EMBL/GenBank/DDBJ whole genome shotgun (WGS) entry which is preliminary data.</text>
</comment>
<proteinExistence type="predicted"/>
<reference evidence="2" key="1">
    <citation type="journal article" date="2022" name="Mol. Ecol. Resour.">
        <title>The genomes of chicory, endive, great burdock and yacon provide insights into Asteraceae palaeo-polyploidization history and plant inulin production.</title>
        <authorList>
            <person name="Fan W."/>
            <person name="Wang S."/>
            <person name="Wang H."/>
            <person name="Wang A."/>
            <person name="Jiang F."/>
            <person name="Liu H."/>
            <person name="Zhao H."/>
            <person name="Xu D."/>
            <person name="Zhang Y."/>
        </authorList>
    </citation>
    <scope>NUCLEOTIDE SEQUENCE [LARGE SCALE GENOMIC DNA]</scope>
    <source>
        <strain evidence="2">cv. Niubang</strain>
    </source>
</reference>
<protein>
    <submittedName>
        <fullName evidence="1">Uncharacterized protein</fullName>
    </submittedName>
</protein>
<name>A0ACB8XG04_ARCLA</name>
<dbReference type="Proteomes" id="UP001055879">
    <property type="component" value="Linkage Group LG18"/>
</dbReference>
<keyword evidence="2" id="KW-1185">Reference proteome</keyword>
<accession>A0ACB8XG04</accession>
<gene>
    <name evidence="1" type="ORF">L6452_44363</name>
</gene>
<reference evidence="1 2" key="2">
    <citation type="journal article" date="2022" name="Mol. Ecol. Resour.">
        <title>The genomes of chicory, endive, great burdock and yacon provide insights into Asteraceae paleo-polyploidization history and plant inulin production.</title>
        <authorList>
            <person name="Fan W."/>
            <person name="Wang S."/>
            <person name="Wang H."/>
            <person name="Wang A."/>
            <person name="Jiang F."/>
            <person name="Liu H."/>
            <person name="Zhao H."/>
            <person name="Xu D."/>
            <person name="Zhang Y."/>
        </authorList>
    </citation>
    <scope>NUCLEOTIDE SEQUENCE [LARGE SCALE GENOMIC DNA]</scope>
    <source>
        <strain evidence="2">cv. Niubang</strain>
    </source>
</reference>
<dbReference type="EMBL" id="CM042064">
    <property type="protein sequence ID" value="KAI3665733.1"/>
    <property type="molecule type" value="Genomic_DNA"/>
</dbReference>
<evidence type="ECO:0000313" key="2">
    <source>
        <dbReference type="Proteomes" id="UP001055879"/>
    </source>
</evidence>
<sequence length="1204" mass="136441">MHSLNSHHSNSKVSNVSDLRKQRVGVKTAWIPKQKIDEKAKSSSSFILNKKTSSKDDLSVNVATFKNNLVDSRKKYSIKQLFQLAPSSTKKFLNYGECDYASRRYSDVWYGSYNVSSYHYHMPYHASGFQRKSGPNFKLTRHMWYLDSGCSKHMTGQKSMLSNYKDKYCGTVRFGNDQFSPILGYGDVVHENLTIKKVSYVEGLGHNLFSIGQFCDKDLEVKFKVKTCSIRIEEGKELLVGSRKSNLYTINLSKVQADNQVCLLSKASMQQSWLWHRRLSHLNFRYINKLVSGKLVKGLPKLNLGGKKYVLVIVDDYTRYTWVKFLRSKDETPDVLITFLKTTQVNLQKQVKILRTDNGTEFKNKTVEEYLESVGISHQYSAARTPQQNGVVERRNRTLVEVARTMLSQSELPLFLWAEAISTACHTQNRSMIHRRFQKTLYALINNRTPTIKYFHVFGCTCYVLNDRENLNKFSAKADEGIFVGYSSTSSAYRVYLKKSKTVIEIVNVTFDEELVSEHISSEPVITGVLASGPTSPGPAPQENKSDGASSSTSNLSDLDLLFELFYDEFLGSKLPNSVVVDRIEDSMTTHPTTSDISTEFGFPIQQEVPVQRPTPTVEVVTNTDETEVADSVGCIVRTDQQTDQVVPTDTSATTTSTEAPVNSEPSEGDTSGFLDADNDQHASNPLPHEHKWTKQHPIHQIIGDPSAPVQTRSATSNLCMYESFLSKIEPTRISEALADSDWVTAMQDELNQFEALKVWRLVPKPQGKTIIGTKWVFKNKKDEDGTVIRNKARLVAKGYRQEEGIDYDETYAPVARIEAIRMFLAYAAHKNFTVNQMDVKTAFLNGVLKEEVYVSQPEGFVNPDKPNHVYILDKALYGLKQAPRAWYDILSQFLVKSGFTKGTVDTTLFIKKDKGDIILIQIYVDDIIFGSTNPKYCRNFVNLMVSRFQMSMMGEMIFFLGLHVKQFSMGIFINQSKYILDILRKFKMEDCKPIGTPMAPGTKIGTDLSGKAVDVRTYRGMIGSLMYLTSSRPDIMFSTCLCARYQANPKESHLFAVKRIFRYLKGTADLGLWYPKDTSFELTSYSDADHAGCMLDRKSTSGHIQFLEDKLVSWASKKQLCVSTSTAEAEYVAAASCCSQVLWMRTQLRDYGFHFNRIPIYCDSKSAIAITANPVQHTKTKHIDVRYHFIKDNVERAQLNFTL</sequence>